<sequence>AKTMEPDPYQLHGTDHTGTMLVSHQLEGNNFLSWKRSMMIALGAKTKLGFINGEIEQPNLNDERYAAWRKVDWTVLSWILNSLSKDIAESFLYAENSKELWEDICQRYGENNGPMRYKVQREISGLTQGNSSVMEYFNKLKKLWDEFACIVPMRICDCEKGKMMVQFEAENKLIQFLMGLNDGYDNLKNQILLMEPLPSVSKAYSMALTAERQRSVQNMYGEKVESVAMMAKSGGYGRGGGMQARGNHLGRGGSGGQWNTGRGRGGMRLTKEEKAKLICEKCGMHGHTIATCFKIH</sequence>
<evidence type="ECO:0000259" key="2">
    <source>
        <dbReference type="Pfam" id="PF14244"/>
    </source>
</evidence>
<feature type="non-terminal residue" evidence="3">
    <location>
        <position position="1"/>
    </location>
</feature>
<dbReference type="Proteomes" id="UP001153555">
    <property type="component" value="Unassembled WGS sequence"/>
</dbReference>
<feature type="domain" description="Retrotransposon Copia-like N-terminal" evidence="2">
    <location>
        <begin position="12"/>
        <end position="59"/>
    </location>
</feature>
<feature type="non-terminal residue" evidence="3">
    <location>
        <position position="296"/>
    </location>
</feature>
<comment type="caution">
    <text evidence="3">The sequence shown here is derived from an EMBL/GenBank/DDBJ whole genome shotgun (WGS) entry which is preliminary data.</text>
</comment>
<reference evidence="3" key="1">
    <citation type="submission" date="2019-12" db="EMBL/GenBank/DDBJ databases">
        <authorList>
            <person name="Scholes J."/>
        </authorList>
    </citation>
    <scope>NUCLEOTIDE SEQUENCE</scope>
</reference>
<keyword evidence="4" id="KW-1185">Reference proteome</keyword>
<name>A0A9N7R172_STRHE</name>
<evidence type="ECO:0000313" key="4">
    <source>
        <dbReference type="Proteomes" id="UP001153555"/>
    </source>
</evidence>
<proteinExistence type="predicted"/>
<feature type="domain" description="Retrotransposon gag" evidence="1">
    <location>
        <begin position="82"/>
        <end position="148"/>
    </location>
</feature>
<dbReference type="PANTHER" id="PTHR37610">
    <property type="entry name" value="CCHC-TYPE DOMAIN-CONTAINING PROTEIN"/>
    <property type="match status" value="1"/>
</dbReference>
<evidence type="ECO:0000313" key="3">
    <source>
        <dbReference type="EMBL" id="CAA0809796.1"/>
    </source>
</evidence>
<dbReference type="OrthoDB" id="5544992at2759"/>
<evidence type="ECO:0000259" key="1">
    <source>
        <dbReference type="Pfam" id="PF03732"/>
    </source>
</evidence>
<dbReference type="InterPro" id="IPR029472">
    <property type="entry name" value="Copia-like_N"/>
</dbReference>
<dbReference type="PANTHER" id="PTHR37610:SF40">
    <property type="entry name" value="OS01G0909600 PROTEIN"/>
    <property type="match status" value="1"/>
</dbReference>
<dbReference type="InterPro" id="IPR005162">
    <property type="entry name" value="Retrotrans_gag_dom"/>
</dbReference>
<dbReference type="EMBL" id="CACSLK010004199">
    <property type="protein sequence ID" value="CAA0809796.1"/>
    <property type="molecule type" value="Genomic_DNA"/>
</dbReference>
<gene>
    <name evidence="3" type="ORF">SHERM_11707</name>
</gene>
<protein>
    <recommendedName>
        <fullName evidence="5">Retrotransposon Copia-like N-terminal domain-containing protein</fullName>
    </recommendedName>
</protein>
<dbReference type="Pfam" id="PF03732">
    <property type="entry name" value="Retrotrans_gag"/>
    <property type="match status" value="1"/>
</dbReference>
<accession>A0A9N7R172</accession>
<dbReference type="AlphaFoldDB" id="A0A9N7R172"/>
<dbReference type="Pfam" id="PF14244">
    <property type="entry name" value="Retrotran_gag_3"/>
    <property type="match status" value="1"/>
</dbReference>
<evidence type="ECO:0008006" key="5">
    <source>
        <dbReference type="Google" id="ProtNLM"/>
    </source>
</evidence>
<organism evidence="3 4">
    <name type="scientific">Striga hermonthica</name>
    <name type="common">Purple witchweed</name>
    <name type="synonym">Buchnera hermonthica</name>
    <dbReference type="NCBI Taxonomy" id="68872"/>
    <lineage>
        <taxon>Eukaryota</taxon>
        <taxon>Viridiplantae</taxon>
        <taxon>Streptophyta</taxon>
        <taxon>Embryophyta</taxon>
        <taxon>Tracheophyta</taxon>
        <taxon>Spermatophyta</taxon>
        <taxon>Magnoliopsida</taxon>
        <taxon>eudicotyledons</taxon>
        <taxon>Gunneridae</taxon>
        <taxon>Pentapetalae</taxon>
        <taxon>asterids</taxon>
        <taxon>lamiids</taxon>
        <taxon>Lamiales</taxon>
        <taxon>Orobanchaceae</taxon>
        <taxon>Buchnereae</taxon>
        <taxon>Striga</taxon>
    </lineage>
</organism>